<evidence type="ECO:0000313" key="1">
    <source>
        <dbReference type="EMBL" id="KAG0141962.1"/>
    </source>
</evidence>
<sequence length="133" mass="15068">MTIGRILICGYKHWVWKRGIEVGMEQLGLIKTMKDGEWHLIQSQVDGSSRHFQDCSVPILSRRCPPSTSSRAQAIGEWSDLWSQDGQPLDHPAPIRSTACSRGVSTGATVIFWNQIESFEFANTNHRKKRESN</sequence>
<dbReference type="EMBL" id="MU167365">
    <property type="protein sequence ID" value="KAG0141962.1"/>
    <property type="molecule type" value="Genomic_DNA"/>
</dbReference>
<proteinExistence type="predicted"/>
<protein>
    <submittedName>
        <fullName evidence="1">Uncharacterized protein</fullName>
    </submittedName>
</protein>
<gene>
    <name evidence="1" type="ORF">CROQUDRAFT_98143</name>
</gene>
<reference evidence="1" key="1">
    <citation type="submission" date="2013-11" db="EMBL/GenBank/DDBJ databases">
        <title>Genome sequence of the fusiform rust pathogen reveals effectors for host alternation and coevolution with pine.</title>
        <authorList>
            <consortium name="DOE Joint Genome Institute"/>
            <person name="Smith K."/>
            <person name="Pendleton A."/>
            <person name="Kubisiak T."/>
            <person name="Anderson C."/>
            <person name="Salamov A."/>
            <person name="Aerts A."/>
            <person name="Riley R."/>
            <person name="Clum A."/>
            <person name="Lindquist E."/>
            <person name="Ence D."/>
            <person name="Campbell M."/>
            <person name="Kronenberg Z."/>
            <person name="Feau N."/>
            <person name="Dhillon B."/>
            <person name="Hamelin R."/>
            <person name="Burleigh J."/>
            <person name="Smith J."/>
            <person name="Yandell M."/>
            <person name="Nelson C."/>
            <person name="Grigoriev I."/>
            <person name="Davis J."/>
        </authorList>
    </citation>
    <scope>NUCLEOTIDE SEQUENCE</scope>
    <source>
        <strain evidence="1">G11</strain>
    </source>
</reference>
<dbReference type="AlphaFoldDB" id="A0A9P6NCX8"/>
<name>A0A9P6NCX8_9BASI</name>
<evidence type="ECO:0000313" key="2">
    <source>
        <dbReference type="Proteomes" id="UP000886653"/>
    </source>
</evidence>
<dbReference type="Proteomes" id="UP000886653">
    <property type="component" value="Unassembled WGS sequence"/>
</dbReference>
<keyword evidence="2" id="KW-1185">Reference proteome</keyword>
<comment type="caution">
    <text evidence="1">The sequence shown here is derived from an EMBL/GenBank/DDBJ whole genome shotgun (WGS) entry which is preliminary data.</text>
</comment>
<organism evidence="1 2">
    <name type="scientific">Cronartium quercuum f. sp. fusiforme G11</name>
    <dbReference type="NCBI Taxonomy" id="708437"/>
    <lineage>
        <taxon>Eukaryota</taxon>
        <taxon>Fungi</taxon>
        <taxon>Dikarya</taxon>
        <taxon>Basidiomycota</taxon>
        <taxon>Pucciniomycotina</taxon>
        <taxon>Pucciniomycetes</taxon>
        <taxon>Pucciniales</taxon>
        <taxon>Coleosporiaceae</taxon>
        <taxon>Cronartium</taxon>
    </lineage>
</organism>
<accession>A0A9P6NCX8</accession>